<gene>
    <name evidence="1" type="ORF">HMPREF9952_0235</name>
</gene>
<dbReference type="STRING" id="1035188.HMPREF9952_0235"/>
<dbReference type="Proteomes" id="UP000006235">
    <property type="component" value="Unassembled WGS sequence"/>
</dbReference>
<evidence type="ECO:0000313" key="1">
    <source>
        <dbReference type="EMBL" id="EGV06610.1"/>
    </source>
</evidence>
<comment type="caution">
    <text evidence="1">The sequence shown here is derived from an EMBL/GenBank/DDBJ whole genome shotgun (WGS) entry which is preliminary data.</text>
</comment>
<dbReference type="EMBL" id="AFUV01000006">
    <property type="protein sequence ID" value="EGV06610.1"/>
    <property type="molecule type" value="Genomic_DNA"/>
</dbReference>
<evidence type="ECO:0000313" key="2">
    <source>
        <dbReference type="Proteomes" id="UP000006235"/>
    </source>
</evidence>
<name>F9Q7J1_9PAST</name>
<sequence>MREHGDLFNTKDKLWLEHDGAIVSAKIAQNNRELNNSFERLGALLGNLTQDNPLYPQTLADHFALGVRLGKLKDIRKDYEELQKQANPPAYLEEAFADYWAQKGSPHEALKRYQAIEQKLLDKNKNRPMGCSLSLPPVPAMQANSHLPNVIWSR</sequence>
<dbReference type="AlphaFoldDB" id="F9Q7J1"/>
<protein>
    <submittedName>
        <fullName evidence="1">Conserved domain protein</fullName>
    </submittedName>
</protein>
<organism evidence="1 2">
    <name type="scientific">Haemophilus pittmaniae HK 85</name>
    <dbReference type="NCBI Taxonomy" id="1035188"/>
    <lineage>
        <taxon>Bacteria</taxon>
        <taxon>Pseudomonadati</taxon>
        <taxon>Pseudomonadota</taxon>
        <taxon>Gammaproteobacteria</taxon>
        <taxon>Pasteurellales</taxon>
        <taxon>Pasteurellaceae</taxon>
        <taxon>Haemophilus</taxon>
    </lineage>
</organism>
<reference evidence="1 2" key="1">
    <citation type="submission" date="2011-07" db="EMBL/GenBank/DDBJ databases">
        <authorList>
            <person name="Harkins D.M."/>
            <person name="Madupu R."/>
            <person name="Durkin A.S."/>
            <person name="Torralba M."/>
            <person name="Methe B."/>
            <person name="Sutton G.G."/>
            <person name="Nelson K.E."/>
        </authorList>
    </citation>
    <scope>NUCLEOTIDE SEQUENCE [LARGE SCALE GENOMIC DNA]</scope>
    <source>
        <strain evidence="1 2">HK 85</strain>
    </source>
</reference>
<accession>F9Q7J1</accession>
<proteinExistence type="predicted"/>